<keyword evidence="5" id="KW-1185">Reference proteome</keyword>
<dbReference type="InterPro" id="IPR006045">
    <property type="entry name" value="Cupin_1"/>
</dbReference>
<evidence type="ECO:0000256" key="1">
    <source>
        <dbReference type="SAM" id="MobiDB-lite"/>
    </source>
</evidence>
<evidence type="ECO:0000313" key="4">
    <source>
        <dbReference type="EMBL" id="KAJ8451809.1"/>
    </source>
</evidence>
<name>A0A9Q1KZL1_9CARY</name>
<proteinExistence type="predicted"/>
<feature type="compositionally biased region" description="Basic and acidic residues" evidence="1">
    <location>
        <begin position="561"/>
        <end position="623"/>
    </location>
</feature>
<feature type="chain" id="PRO_5040203918" description="Cupin type-1 domain-containing protein" evidence="2">
    <location>
        <begin position="23"/>
        <end position="688"/>
    </location>
</feature>
<feature type="domain" description="Cupin type-1" evidence="3">
    <location>
        <begin position="246"/>
        <end position="400"/>
    </location>
</feature>
<dbReference type="PANTHER" id="PTHR31189">
    <property type="entry name" value="OS03G0336100 PROTEIN-RELATED"/>
    <property type="match status" value="1"/>
</dbReference>
<dbReference type="PANTHER" id="PTHR31189:SF7">
    <property type="entry name" value="OS03G0197300 PROTEIN"/>
    <property type="match status" value="1"/>
</dbReference>
<dbReference type="AlphaFoldDB" id="A0A9Q1KZL1"/>
<evidence type="ECO:0000256" key="2">
    <source>
        <dbReference type="SAM" id="SignalP"/>
    </source>
</evidence>
<accession>A0A9Q1KZL1</accession>
<feature type="signal peptide" evidence="2">
    <location>
        <begin position="1"/>
        <end position="22"/>
    </location>
</feature>
<feature type="compositionally biased region" description="Basic and acidic residues" evidence="1">
    <location>
        <begin position="467"/>
        <end position="553"/>
    </location>
</feature>
<organism evidence="4 5">
    <name type="scientific">Carnegiea gigantea</name>
    <dbReference type="NCBI Taxonomy" id="171969"/>
    <lineage>
        <taxon>Eukaryota</taxon>
        <taxon>Viridiplantae</taxon>
        <taxon>Streptophyta</taxon>
        <taxon>Embryophyta</taxon>
        <taxon>Tracheophyta</taxon>
        <taxon>Spermatophyta</taxon>
        <taxon>Magnoliopsida</taxon>
        <taxon>eudicotyledons</taxon>
        <taxon>Gunneridae</taxon>
        <taxon>Pentapetalae</taxon>
        <taxon>Caryophyllales</taxon>
        <taxon>Cactineae</taxon>
        <taxon>Cactaceae</taxon>
        <taxon>Cactoideae</taxon>
        <taxon>Echinocereeae</taxon>
        <taxon>Carnegiea</taxon>
    </lineage>
</organism>
<dbReference type="SUPFAM" id="SSF51182">
    <property type="entry name" value="RmlC-like cupins"/>
    <property type="match status" value="2"/>
</dbReference>
<dbReference type="Proteomes" id="UP001153076">
    <property type="component" value="Unassembled WGS sequence"/>
</dbReference>
<dbReference type="CDD" id="cd02244">
    <property type="entry name" value="cupin_7S_vicilin-like_N"/>
    <property type="match status" value="1"/>
</dbReference>
<dbReference type="Pfam" id="PF00190">
    <property type="entry name" value="Cupin_1"/>
    <property type="match status" value="1"/>
</dbReference>
<feature type="compositionally biased region" description="Basic and acidic residues" evidence="1">
    <location>
        <begin position="631"/>
        <end position="669"/>
    </location>
</feature>
<dbReference type="OrthoDB" id="1932894at2759"/>
<dbReference type="Gene3D" id="2.60.120.10">
    <property type="entry name" value="Jelly Rolls"/>
    <property type="match status" value="2"/>
</dbReference>
<dbReference type="CDD" id="cd02245">
    <property type="entry name" value="cupin_7S_vicilin-like_C"/>
    <property type="match status" value="1"/>
</dbReference>
<dbReference type="InterPro" id="IPR050253">
    <property type="entry name" value="Seed_Storage-Functional"/>
</dbReference>
<sequence length="688" mass="81648">MWNKRGHFLFLIFQLVLNSVSSSAVISYDQRPSSFGTVGRLVKKEERIPVVSTEFGAISAVDIGDGTGRHNFHLQFITLEPNALFLPGSGNAGSGRLSCADADDDELKRVELQRGDVHRVRSGSLFYLHSSLESERPRLRIIAIFASDDELELIEPFVGPYSSINDLIRGFDKRVLQAAFQVPDEVIDELTSGIDAPAIVHAEMQEKKKKKFWEKHDLFIEAMLGIKRYKRETADNKEKHSKSKTFNFFKADPDFQNCNGWSTAVTKHNLDALHGSRIGVFMVNLTKGAMMGPHWNPKATEVSVVLEGEGMVRMVCPSTLAPKECNNSRFRVEEGDVFAVPRFHPMAQISFNNGTLVFIGFSTTTKKNHPQFLAGKASVLQTLDRLVLGASFNVSNTTIDQLLAAQEESVILDCTNCAEEEEILMEKDIEKERQEEERRREEVERRRQEEEERRRREEEEKRRRHKEEEERKKREEEEERRRQEEEQRRKEEEERQRQEEEEKRREEEEERRRREEEQRRQEEEERRQQKEEQRRHEEEEERRRQGEEQRRQEEEEEEEAERQREEEEQRRRQEAEEEQRRREEEEEEARRREEEQRRQEEEEQRQQEEEEERRRRGEERGRGEEEESEEEAARREEQERVERERRQEEAARRRREHDWDLVKMGRDKAQSTGGGKGGRRSMSTSITV</sequence>
<dbReference type="EMBL" id="JAKOGI010000007">
    <property type="protein sequence ID" value="KAJ8451809.1"/>
    <property type="molecule type" value="Genomic_DNA"/>
</dbReference>
<dbReference type="InterPro" id="IPR014710">
    <property type="entry name" value="RmlC-like_jellyroll"/>
</dbReference>
<evidence type="ECO:0000259" key="3">
    <source>
        <dbReference type="SMART" id="SM00835"/>
    </source>
</evidence>
<protein>
    <recommendedName>
        <fullName evidence="3">Cupin type-1 domain-containing protein</fullName>
    </recommendedName>
</protein>
<feature type="region of interest" description="Disordered" evidence="1">
    <location>
        <begin position="467"/>
        <end position="688"/>
    </location>
</feature>
<comment type="caution">
    <text evidence="4">The sequence shown here is derived from an EMBL/GenBank/DDBJ whole genome shotgun (WGS) entry which is preliminary data.</text>
</comment>
<feature type="domain" description="Cupin type-1" evidence="3">
    <location>
        <begin position="46"/>
        <end position="188"/>
    </location>
</feature>
<gene>
    <name evidence="4" type="ORF">Cgig2_007292</name>
</gene>
<dbReference type="SMART" id="SM00835">
    <property type="entry name" value="Cupin_1"/>
    <property type="match status" value="2"/>
</dbReference>
<evidence type="ECO:0000313" key="5">
    <source>
        <dbReference type="Proteomes" id="UP001153076"/>
    </source>
</evidence>
<keyword evidence="2" id="KW-0732">Signal</keyword>
<dbReference type="InterPro" id="IPR011051">
    <property type="entry name" value="RmlC_Cupin_sf"/>
</dbReference>
<reference evidence="4" key="1">
    <citation type="submission" date="2022-04" db="EMBL/GenBank/DDBJ databases">
        <title>Carnegiea gigantea Genome sequencing and assembly v2.</title>
        <authorList>
            <person name="Copetti D."/>
            <person name="Sanderson M.J."/>
            <person name="Burquez A."/>
            <person name="Wojciechowski M.F."/>
        </authorList>
    </citation>
    <scope>NUCLEOTIDE SEQUENCE</scope>
    <source>
        <strain evidence="4">SGP5-SGP5p</strain>
        <tissue evidence="4">Aerial part</tissue>
    </source>
</reference>